<dbReference type="Proteomes" id="UP000298663">
    <property type="component" value="Unassembled WGS sequence"/>
</dbReference>
<comment type="similarity">
    <text evidence="2">Belongs to the insulin family.</text>
</comment>
<dbReference type="PANTHER" id="PTHR33893">
    <property type="entry name" value="INSULIN RELATED-RELATED-RELATED"/>
    <property type="match status" value="1"/>
</dbReference>
<evidence type="ECO:0000313" key="8">
    <source>
        <dbReference type="Proteomes" id="UP000298663"/>
    </source>
</evidence>
<comment type="caution">
    <text evidence="7">The sequence shown here is derived from an EMBL/GenBank/DDBJ whole genome shotgun (WGS) entry which is preliminary data.</text>
</comment>
<dbReference type="AlphaFoldDB" id="A0A4U5PJC3"/>
<reference evidence="7 8" key="1">
    <citation type="journal article" date="2015" name="Genome Biol.">
        <title>Comparative genomics of Steinernema reveals deeply conserved gene regulatory networks.</title>
        <authorList>
            <person name="Dillman A.R."/>
            <person name="Macchietto M."/>
            <person name="Porter C.F."/>
            <person name="Rogers A."/>
            <person name="Williams B."/>
            <person name="Antoshechkin I."/>
            <person name="Lee M.M."/>
            <person name="Goodwin Z."/>
            <person name="Lu X."/>
            <person name="Lewis E.E."/>
            <person name="Goodrich-Blair H."/>
            <person name="Stock S.P."/>
            <person name="Adams B.J."/>
            <person name="Sternberg P.W."/>
            <person name="Mortazavi A."/>
        </authorList>
    </citation>
    <scope>NUCLEOTIDE SEQUENCE [LARGE SCALE GENOMIC DNA]</scope>
    <source>
        <strain evidence="7 8">ALL</strain>
    </source>
</reference>
<dbReference type="InterPro" id="IPR003235">
    <property type="entry name" value="Nem_insulin-like_b-type"/>
</dbReference>
<keyword evidence="5" id="KW-1015">Disulfide bond</keyword>
<dbReference type="EMBL" id="AZBU02000002">
    <property type="protein sequence ID" value="TKR96566.1"/>
    <property type="molecule type" value="Genomic_DNA"/>
</dbReference>
<organism evidence="7 8">
    <name type="scientific">Steinernema carpocapsae</name>
    <name type="common">Entomopathogenic nematode</name>
    <dbReference type="NCBI Taxonomy" id="34508"/>
    <lineage>
        <taxon>Eukaryota</taxon>
        <taxon>Metazoa</taxon>
        <taxon>Ecdysozoa</taxon>
        <taxon>Nematoda</taxon>
        <taxon>Chromadorea</taxon>
        <taxon>Rhabditida</taxon>
        <taxon>Tylenchina</taxon>
        <taxon>Panagrolaimomorpha</taxon>
        <taxon>Strongyloidoidea</taxon>
        <taxon>Steinernematidae</taxon>
        <taxon>Steinernema</taxon>
    </lineage>
</organism>
<dbReference type="SUPFAM" id="SSF56994">
    <property type="entry name" value="Insulin-like"/>
    <property type="match status" value="1"/>
</dbReference>
<dbReference type="GO" id="GO:0005179">
    <property type="term" value="F:hormone activity"/>
    <property type="evidence" value="ECO:0007669"/>
    <property type="project" value="InterPro"/>
</dbReference>
<feature type="chain" id="PRO_5020661836" evidence="6">
    <location>
        <begin position="23"/>
        <end position="117"/>
    </location>
</feature>
<feature type="signal peptide" evidence="6">
    <location>
        <begin position="1"/>
        <end position="22"/>
    </location>
</feature>
<evidence type="ECO:0000256" key="3">
    <source>
        <dbReference type="ARBA" id="ARBA00022525"/>
    </source>
</evidence>
<keyword evidence="3" id="KW-0964">Secreted</keyword>
<evidence type="ECO:0000256" key="1">
    <source>
        <dbReference type="ARBA" id="ARBA00004613"/>
    </source>
</evidence>
<dbReference type="Pfam" id="PF03488">
    <property type="entry name" value="Ins_beta"/>
    <property type="match status" value="1"/>
</dbReference>
<dbReference type="InterPro" id="IPR036438">
    <property type="entry name" value="Insulin-like_sf"/>
</dbReference>
<accession>A0A4U5PJC3</accession>
<protein>
    <submittedName>
        <fullName evidence="7">Uncharacterized protein</fullName>
    </submittedName>
</protein>
<proteinExistence type="inferred from homology"/>
<reference evidence="7 8" key="2">
    <citation type="journal article" date="2019" name="G3 (Bethesda)">
        <title>Hybrid Assembly of the Genome of the Entomopathogenic Nematode Steinernema carpocapsae Identifies the X-Chromosome.</title>
        <authorList>
            <person name="Serra L."/>
            <person name="Macchietto M."/>
            <person name="Macias-Munoz A."/>
            <person name="McGill C.J."/>
            <person name="Rodriguez I.M."/>
            <person name="Rodriguez B."/>
            <person name="Murad R."/>
            <person name="Mortazavi A."/>
        </authorList>
    </citation>
    <scope>NUCLEOTIDE SEQUENCE [LARGE SCALE GENOMIC DNA]</scope>
    <source>
        <strain evidence="7 8">ALL</strain>
    </source>
</reference>
<dbReference type="Gene3D" id="1.10.100.10">
    <property type="entry name" value="Insulin-like"/>
    <property type="match status" value="1"/>
</dbReference>
<dbReference type="GO" id="GO:0005576">
    <property type="term" value="C:extracellular region"/>
    <property type="evidence" value="ECO:0007669"/>
    <property type="project" value="UniProtKB-SubCell"/>
</dbReference>
<gene>
    <name evidence="7" type="ORF">L596_010567</name>
</gene>
<dbReference type="PANTHER" id="PTHR33893:SF9">
    <property type="entry name" value="INSULIN RELATED-RELATED"/>
    <property type="match status" value="1"/>
</dbReference>
<evidence type="ECO:0000256" key="2">
    <source>
        <dbReference type="ARBA" id="ARBA00009034"/>
    </source>
</evidence>
<evidence type="ECO:0000256" key="4">
    <source>
        <dbReference type="ARBA" id="ARBA00022729"/>
    </source>
</evidence>
<evidence type="ECO:0000313" key="7">
    <source>
        <dbReference type="EMBL" id="TKR96566.1"/>
    </source>
</evidence>
<name>A0A4U5PJC3_STECR</name>
<evidence type="ECO:0000256" key="6">
    <source>
        <dbReference type="SAM" id="SignalP"/>
    </source>
</evidence>
<dbReference type="InterPro" id="IPR052335">
    <property type="entry name" value="Insulin-like_regulatory"/>
</dbReference>
<keyword evidence="8" id="KW-1185">Reference proteome</keyword>
<sequence>MANLSILVVVFVFAALMQVACGQWESNFDNQNVASFASARGPLSAPFPYKTLIPGFKKREEEGHRYCGVRIIHAAREICENGCIGFRPMKRSGGTVTDRCCKNKCTHSWIKENLCCK</sequence>
<keyword evidence="4 6" id="KW-0732">Signal</keyword>
<comment type="subcellular location">
    <subcellularLocation>
        <location evidence="1">Secreted</location>
    </subcellularLocation>
</comment>
<evidence type="ECO:0000256" key="5">
    <source>
        <dbReference type="ARBA" id="ARBA00023157"/>
    </source>
</evidence>